<dbReference type="GO" id="GO:0032259">
    <property type="term" value="P:methylation"/>
    <property type="evidence" value="ECO:0007669"/>
    <property type="project" value="UniProtKB-KW"/>
</dbReference>
<dbReference type="SUPFAM" id="SSF53790">
    <property type="entry name" value="Tetrapyrrole methylase"/>
    <property type="match status" value="1"/>
</dbReference>
<keyword evidence="3" id="KW-0489">Methyltransferase</keyword>
<dbReference type="PANTHER" id="PTHR43182:SF1">
    <property type="entry name" value="COBALT-PRECORRIN-7 C(5)-METHYLTRANSFERASE"/>
    <property type="match status" value="1"/>
</dbReference>
<name>A0A2V3ZSE9_9BACT</name>
<dbReference type="PANTHER" id="PTHR43182">
    <property type="entry name" value="COBALT-PRECORRIN-6B C(15)-METHYLTRANSFERASE (DECARBOXYLATING)"/>
    <property type="match status" value="1"/>
</dbReference>
<dbReference type="Proteomes" id="UP000248079">
    <property type="component" value="Unassembled WGS sequence"/>
</dbReference>
<dbReference type="AlphaFoldDB" id="A0A2V3ZSE9"/>
<dbReference type="InterPro" id="IPR029063">
    <property type="entry name" value="SAM-dependent_MTases_sf"/>
</dbReference>
<dbReference type="Gene3D" id="3.40.1010.10">
    <property type="entry name" value="Cobalt-precorrin-4 Transmethylase, Domain 1"/>
    <property type="match status" value="1"/>
</dbReference>
<evidence type="ECO:0000256" key="3">
    <source>
        <dbReference type="ARBA" id="ARBA00022603"/>
    </source>
</evidence>
<keyword evidence="8" id="KW-1185">Reference proteome</keyword>
<evidence type="ECO:0000256" key="1">
    <source>
        <dbReference type="ARBA" id="ARBA00004953"/>
    </source>
</evidence>
<evidence type="ECO:0000259" key="6">
    <source>
        <dbReference type="Pfam" id="PF00590"/>
    </source>
</evidence>
<dbReference type="PIRSF" id="PIRSF036428">
    <property type="entry name" value="CobL"/>
    <property type="match status" value="1"/>
</dbReference>
<dbReference type="UniPathway" id="UPA00148"/>
<dbReference type="InterPro" id="IPR012818">
    <property type="entry name" value="CbiE"/>
</dbReference>
<accession>A0A2V3ZSE9</accession>
<dbReference type="OrthoDB" id="9780707at2"/>
<proteinExistence type="predicted"/>
<dbReference type="Gene3D" id="3.40.50.150">
    <property type="entry name" value="Vaccinia Virus protein VP39"/>
    <property type="match status" value="1"/>
</dbReference>
<evidence type="ECO:0000256" key="4">
    <source>
        <dbReference type="ARBA" id="ARBA00022679"/>
    </source>
</evidence>
<dbReference type="InterPro" id="IPR006365">
    <property type="entry name" value="Cbl_synth_CobL"/>
</dbReference>
<protein>
    <submittedName>
        <fullName evidence="7">Cobalamin biosynthesis bifunctional protein CbiET</fullName>
    </submittedName>
</protein>
<evidence type="ECO:0000256" key="5">
    <source>
        <dbReference type="ARBA" id="ARBA00022691"/>
    </source>
</evidence>
<keyword evidence="4" id="KW-0808">Transferase</keyword>
<dbReference type="EMBL" id="QFLI01000013">
    <property type="protein sequence ID" value="PXX96057.1"/>
    <property type="molecule type" value="Genomic_DNA"/>
</dbReference>
<sequence length="398" mass="45499">MKISIIGISDLTPDFTKKELTLIQSGKYFAGGSRHRELVGDYLPEQHHWHDIVVPLSTLYDAINHSNSDWIVFASGDPLFYGIGITLKREIPNVELDILPDFNSLQLLAHRFKLPYGEFQTITLTGRSFERFDQALIRGQERMGVLTDRKNTPKSIAERMLQYGYSNYKMYYGERLGGEREVVKELSLEEALVLDFNHPNCFYLEKTDEAIPKKGIKESDFEPLEGRPKMITKMPIRLATLALMKLQSKKVFWDVGACTGSVSIEARLNHPHLKVKSFEIREESRGIIQRNTETFQTPGIDIFIGDYLQTDKSEIEKPDAVFVGGYGGKMDAVLDDIHSHLFERGIIAFNSVSEKSKLGFKQWCEKKSYHIRHEMLVSVDEFNPITILVAQKTEKSQS</sequence>
<dbReference type="SUPFAM" id="SSF53335">
    <property type="entry name" value="S-adenosyl-L-methionine-dependent methyltransferases"/>
    <property type="match status" value="1"/>
</dbReference>
<comment type="caution">
    <text evidence="7">The sequence shown here is derived from an EMBL/GenBank/DDBJ whole genome shotgun (WGS) entry which is preliminary data.</text>
</comment>
<dbReference type="InterPro" id="IPR035996">
    <property type="entry name" value="4pyrrol_Methylase_sf"/>
</dbReference>
<keyword evidence="5" id="KW-0949">S-adenosyl-L-methionine</keyword>
<dbReference type="GO" id="GO:0009236">
    <property type="term" value="P:cobalamin biosynthetic process"/>
    <property type="evidence" value="ECO:0007669"/>
    <property type="project" value="UniProtKB-UniPathway"/>
</dbReference>
<dbReference type="CDD" id="cd02440">
    <property type="entry name" value="AdoMet_MTases"/>
    <property type="match status" value="1"/>
</dbReference>
<evidence type="ECO:0000313" key="7">
    <source>
        <dbReference type="EMBL" id="PXX96057.1"/>
    </source>
</evidence>
<dbReference type="InterPro" id="IPR014777">
    <property type="entry name" value="4pyrrole_Mease_sub1"/>
</dbReference>
<dbReference type="CDD" id="cd11644">
    <property type="entry name" value="Precorrin-6Y-MT"/>
    <property type="match status" value="1"/>
</dbReference>
<dbReference type="InterPro" id="IPR050714">
    <property type="entry name" value="Cobalamin_biosynth_MTase"/>
</dbReference>
<keyword evidence="2" id="KW-0169">Cobalamin biosynthesis</keyword>
<dbReference type="NCBIfam" id="TIGR02469">
    <property type="entry name" value="CbiT"/>
    <property type="match status" value="1"/>
</dbReference>
<reference evidence="7 8" key="1">
    <citation type="submission" date="2018-05" db="EMBL/GenBank/DDBJ databases">
        <title>Marinifilum breve JC075T sp. nov., a marine bacterium isolated from Yongle Blue Hole in the South China Sea.</title>
        <authorList>
            <person name="Fu T."/>
        </authorList>
    </citation>
    <scope>NUCLEOTIDE SEQUENCE [LARGE SCALE GENOMIC DNA]</scope>
    <source>
        <strain evidence="7 8">JC075</strain>
    </source>
</reference>
<organism evidence="7 8">
    <name type="scientific">Marinifilum breve</name>
    <dbReference type="NCBI Taxonomy" id="2184082"/>
    <lineage>
        <taxon>Bacteria</taxon>
        <taxon>Pseudomonadati</taxon>
        <taxon>Bacteroidota</taxon>
        <taxon>Bacteroidia</taxon>
        <taxon>Marinilabiliales</taxon>
        <taxon>Marinifilaceae</taxon>
    </lineage>
</organism>
<evidence type="ECO:0000313" key="8">
    <source>
        <dbReference type="Proteomes" id="UP000248079"/>
    </source>
</evidence>
<dbReference type="GO" id="GO:0008276">
    <property type="term" value="F:protein methyltransferase activity"/>
    <property type="evidence" value="ECO:0007669"/>
    <property type="project" value="InterPro"/>
</dbReference>
<feature type="domain" description="Tetrapyrrole methylase" evidence="6">
    <location>
        <begin position="68"/>
        <end position="191"/>
    </location>
</feature>
<evidence type="ECO:0000256" key="2">
    <source>
        <dbReference type="ARBA" id="ARBA00022573"/>
    </source>
</evidence>
<gene>
    <name evidence="7" type="ORF">DF185_21115</name>
</gene>
<dbReference type="RefSeq" id="WP_110363414.1">
    <property type="nucleotide sequence ID" value="NZ_QFLI01000013.1"/>
</dbReference>
<dbReference type="InterPro" id="IPR000878">
    <property type="entry name" value="4pyrrol_Mease"/>
</dbReference>
<dbReference type="NCBIfam" id="TIGR02467">
    <property type="entry name" value="CbiE"/>
    <property type="match status" value="1"/>
</dbReference>
<dbReference type="Pfam" id="PF00590">
    <property type="entry name" value="TP_methylase"/>
    <property type="match status" value="1"/>
</dbReference>
<dbReference type="InterPro" id="IPR014008">
    <property type="entry name" value="Cbl_synth_MTase_CbiT"/>
</dbReference>
<comment type="pathway">
    <text evidence="1">Cofactor biosynthesis; adenosylcobalamin biosynthesis.</text>
</comment>